<dbReference type="PANTHER" id="PTHR47396:SF2">
    <property type="entry name" value="HELICASE ATP-BINDING DOMAIN-CONTAINING PROTEIN"/>
    <property type="match status" value="1"/>
</dbReference>
<comment type="caution">
    <text evidence="3">The sequence shown here is derived from an EMBL/GenBank/DDBJ whole genome shotgun (WGS) entry which is preliminary data.</text>
</comment>
<dbReference type="RefSeq" id="WP_232497169.1">
    <property type="nucleotide sequence ID" value="NZ_BAAANH010000002.1"/>
</dbReference>
<keyword evidence="3" id="KW-0378">Hydrolase</keyword>
<keyword evidence="3" id="KW-0347">Helicase</keyword>
<dbReference type="SMART" id="SM00487">
    <property type="entry name" value="DEXDc"/>
    <property type="match status" value="1"/>
</dbReference>
<dbReference type="PANTHER" id="PTHR47396">
    <property type="entry name" value="TYPE I RESTRICTION ENZYME ECOKI R PROTEIN"/>
    <property type="match status" value="1"/>
</dbReference>
<dbReference type="InterPro" id="IPR050742">
    <property type="entry name" value="Helicase_Restrict-Modif_Enz"/>
</dbReference>
<dbReference type="InterPro" id="IPR027417">
    <property type="entry name" value="P-loop_NTPase"/>
</dbReference>
<dbReference type="GO" id="GO:0004386">
    <property type="term" value="F:helicase activity"/>
    <property type="evidence" value="ECO:0007669"/>
    <property type="project" value="UniProtKB-KW"/>
</dbReference>
<dbReference type="EMBL" id="BAAANH010000002">
    <property type="protein sequence ID" value="GAA1755391.1"/>
    <property type="molecule type" value="Genomic_DNA"/>
</dbReference>
<evidence type="ECO:0000256" key="1">
    <source>
        <dbReference type="SAM" id="MobiDB-lite"/>
    </source>
</evidence>
<feature type="region of interest" description="Disordered" evidence="1">
    <location>
        <begin position="1"/>
        <end position="20"/>
    </location>
</feature>
<sequence>MSTSTPFGPQPGTSAAEHLSPSFPERAAWGTASKLRAWQAEALEQYLAELPRDFLAAATPGAGKTTFALRLASELRARRIIDRITVVAPTDHLKRQWADAAARAGIRLDPGFRNAHGRSARHFHGVAVTYAQVAMRPALHRELTLSGRTLVILDEVHHGGDTLSWGDAIREAFEPAEKRLSLTGTPFRSDTAPIPFVHYEPDAQGVRLSKTDYDYGYGRALADGVVRPVIFMVYAGHMRWRTKAGDEMEARLGEDNTKDITSSAWRTALEPTGEWIPAVLRAADRRLTEVRHGIPDAGGLVIATDQSMARAYAKILEEVSGDPVTVVLSDEKEASSRIEEFSANTRRWMVAVRMVSEGVDVPRLAVGVYATSASTPLFFAQAIGRFVRARRRGETASVFLPNVPVLMSLGSQLELERDHALDRRGGDADDDALDDSLLESANREERASEELELGTWEAIGSDASFDRVLYDGTEFGTLAEPGSDEEYDFIGIPGLLEPEQVSELLRHRQARQARRAGDRRRHAAETEAPEPVALYRTLKEQRALLNSLVGLWARHTGEAHSQVHAELRRVCGGPAVAQATVTQLQSRIELLRRRLGSR</sequence>
<name>A0ABP4WI91_9MICO</name>
<dbReference type="Pfam" id="PF04851">
    <property type="entry name" value="ResIII"/>
    <property type="match status" value="1"/>
</dbReference>
<dbReference type="InterPro" id="IPR014001">
    <property type="entry name" value="Helicase_ATP-bd"/>
</dbReference>
<protein>
    <submittedName>
        <fullName evidence="3">DEAD/DEAH box helicase</fullName>
    </submittedName>
</protein>
<gene>
    <name evidence="3" type="ORF">GCM10009747_11950</name>
</gene>
<organism evidence="3 4">
    <name type="scientific">Agromyces humatus</name>
    <dbReference type="NCBI Taxonomy" id="279573"/>
    <lineage>
        <taxon>Bacteria</taxon>
        <taxon>Bacillati</taxon>
        <taxon>Actinomycetota</taxon>
        <taxon>Actinomycetes</taxon>
        <taxon>Micrococcales</taxon>
        <taxon>Microbacteriaceae</taxon>
        <taxon>Agromyces</taxon>
    </lineage>
</organism>
<dbReference type="SUPFAM" id="SSF52540">
    <property type="entry name" value="P-loop containing nucleoside triphosphate hydrolases"/>
    <property type="match status" value="1"/>
</dbReference>
<evidence type="ECO:0000259" key="2">
    <source>
        <dbReference type="PROSITE" id="PS51192"/>
    </source>
</evidence>
<feature type="compositionally biased region" description="Polar residues" evidence="1">
    <location>
        <begin position="1"/>
        <end position="13"/>
    </location>
</feature>
<keyword evidence="3" id="KW-0067">ATP-binding</keyword>
<dbReference type="Pfam" id="PF00271">
    <property type="entry name" value="Helicase_C"/>
    <property type="match status" value="1"/>
</dbReference>
<dbReference type="PROSITE" id="PS51192">
    <property type="entry name" value="HELICASE_ATP_BIND_1"/>
    <property type="match status" value="1"/>
</dbReference>
<proteinExistence type="predicted"/>
<evidence type="ECO:0000313" key="3">
    <source>
        <dbReference type="EMBL" id="GAA1755391.1"/>
    </source>
</evidence>
<accession>A0ABP4WI91</accession>
<dbReference type="InterPro" id="IPR006935">
    <property type="entry name" value="Helicase/UvrB_N"/>
</dbReference>
<dbReference type="InterPro" id="IPR001650">
    <property type="entry name" value="Helicase_C-like"/>
</dbReference>
<dbReference type="Proteomes" id="UP001500506">
    <property type="component" value="Unassembled WGS sequence"/>
</dbReference>
<feature type="domain" description="Helicase ATP-binding" evidence="2">
    <location>
        <begin position="45"/>
        <end position="204"/>
    </location>
</feature>
<keyword evidence="3" id="KW-0547">Nucleotide-binding</keyword>
<keyword evidence="4" id="KW-1185">Reference proteome</keyword>
<reference evidence="4" key="1">
    <citation type="journal article" date="2019" name="Int. J. Syst. Evol. Microbiol.">
        <title>The Global Catalogue of Microorganisms (GCM) 10K type strain sequencing project: providing services to taxonomists for standard genome sequencing and annotation.</title>
        <authorList>
            <consortium name="The Broad Institute Genomics Platform"/>
            <consortium name="The Broad Institute Genome Sequencing Center for Infectious Disease"/>
            <person name="Wu L."/>
            <person name="Ma J."/>
        </authorList>
    </citation>
    <scope>NUCLEOTIDE SEQUENCE [LARGE SCALE GENOMIC DNA]</scope>
    <source>
        <strain evidence="4">JCM 14319</strain>
    </source>
</reference>
<evidence type="ECO:0000313" key="4">
    <source>
        <dbReference type="Proteomes" id="UP001500506"/>
    </source>
</evidence>
<dbReference type="Gene3D" id="3.40.50.300">
    <property type="entry name" value="P-loop containing nucleotide triphosphate hydrolases"/>
    <property type="match status" value="2"/>
</dbReference>